<dbReference type="STRING" id="573501.SAMN04487999_3261"/>
<keyword evidence="9" id="KW-1185">Reference proteome</keyword>
<feature type="transmembrane region" description="Helical" evidence="5">
    <location>
        <begin position="105"/>
        <end position="137"/>
    </location>
</feature>
<accession>A0A1M5ZLT2</accession>
<evidence type="ECO:0008006" key="10">
    <source>
        <dbReference type="Google" id="ProtNLM"/>
    </source>
</evidence>
<dbReference type="AlphaFoldDB" id="A0A1M5ZLT2"/>
<dbReference type="EMBL" id="FQXT01000006">
    <property type="protein sequence ID" value="SHI25190.1"/>
    <property type="molecule type" value="Genomic_DNA"/>
</dbReference>
<protein>
    <recommendedName>
        <fullName evidence="10">DUF4870 domain-containing protein</fullName>
    </recommendedName>
</protein>
<proteinExistence type="predicted"/>
<keyword evidence="4 5" id="KW-0472">Membrane</keyword>
<evidence type="ECO:0000256" key="5">
    <source>
        <dbReference type="SAM" id="Phobius"/>
    </source>
</evidence>
<dbReference type="InterPro" id="IPR019109">
    <property type="entry name" value="MamF_MmsF"/>
</dbReference>
<organism evidence="7 8">
    <name type="scientific">Leeuwenhoekiella palythoae</name>
    <dbReference type="NCBI Taxonomy" id="573501"/>
    <lineage>
        <taxon>Bacteria</taxon>
        <taxon>Pseudomonadati</taxon>
        <taxon>Bacteroidota</taxon>
        <taxon>Flavobacteriia</taxon>
        <taxon>Flavobacteriales</taxon>
        <taxon>Flavobacteriaceae</taxon>
        <taxon>Leeuwenhoekiella</taxon>
    </lineage>
</organism>
<keyword evidence="3 5" id="KW-1133">Transmembrane helix</keyword>
<dbReference type="Pfam" id="PF09685">
    <property type="entry name" value="MamF_MmsF"/>
    <property type="match status" value="1"/>
</dbReference>
<dbReference type="RefSeq" id="WP_072984884.1">
    <property type="nucleotide sequence ID" value="NZ_FQXT01000006.1"/>
</dbReference>
<evidence type="ECO:0000256" key="3">
    <source>
        <dbReference type="ARBA" id="ARBA00022989"/>
    </source>
</evidence>
<evidence type="ECO:0000313" key="8">
    <source>
        <dbReference type="Proteomes" id="UP000184240"/>
    </source>
</evidence>
<gene>
    <name evidence="6" type="ORF">DSM01_3304</name>
    <name evidence="7" type="ORF">SAMN04487999_3261</name>
</gene>
<reference evidence="8" key="1">
    <citation type="submission" date="2016-11" db="EMBL/GenBank/DDBJ databases">
        <authorList>
            <person name="Varghese N."/>
            <person name="Submissions S."/>
        </authorList>
    </citation>
    <scope>NUCLEOTIDE SEQUENCE [LARGE SCALE GENOMIC DNA]</scope>
    <source>
        <strain evidence="8">DSM 19859</strain>
    </source>
</reference>
<keyword evidence="2 5" id="KW-0812">Transmembrane</keyword>
<dbReference type="EMBL" id="QOVN01000010">
    <property type="protein sequence ID" value="RXG26985.1"/>
    <property type="molecule type" value="Genomic_DNA"/>
</dbReference>
<feature type="transmembrane region" description="Helical" evidence="5">
    <location>
        <begin position="62"/>
        <end position="85"/>
    </location>
</feature>
<reference evidence="7" key="2">
    <citation type="submission" date="2016-11" db="EMBL/GenBank/DDBJ databases">
        <authorList>
            <person name="Jaros S."/>
            <person name="Januszkiewicz K."/>
            <person name="Wedrychowicz H."/>
        </authorList>
    </citation>
    <scope>NUCLEOTIDE SEQUENCE [LARGE SCALE GENOMIC DNA]</scope>
    <source>
        <strain evidence="7">DSM 19859</strain>
    </source>
</reference>
<reference evidence="6 9" key="3">
    <citation type="submission" date="2018-07" db="EMBL/GenBank/DDBJ databases">
        <title>Leeuwenhoekiella genomics.</title>
        <authorList>
            <person name="Tahon G."/>
            <person name="Willems A."/>
        </authorList>
    </citation>
    <scope>NUCLEOTIDE SEQUENCE [LARGE SCALE GENOMIC DNA]</scope>
    <source>
        <strain evidence="6 9">LMG 24856</strain>
    </source>
</reference>
<dbReference type="OrthoDB" id="9808930at2"/>
<name>A0A1M5ZLT2_9FLAO</name>
<evidence type="ECO:0000256" key="4">
    <source>
        <dbReference type="ARBA" id="ARBA00023136"/>
    </source>
</evidence>
<evidence type="ECO:0000313" key="6">
    <source>
        <dbReference type="EMBL" id="RXG26985.1"/>
    </source>
</evidence>
<dbReference type="Proteomes" id="UP000290037">
    <property type="component" value="Unassembled WGS sequence"/>
</dbReference>
<comment type="subcellular location">
    <subcellularLocation>
        <location evidence="1">Membrane</location>
        <topology evidence="1">Multi-pass membrane protein</topology>
    </subcellularLocation>
</comment>
<dbReference type="Proteomes" id="UP000184240">
    <property type="component" value="Unassembled WGS sequence"/>
</dbReference>
<evidence type="ECO:0000256" key="2">
    <source>
        <dbReference type="ARBA" id="ARBA00022692"/>
    </source>
</evidence>
<feature type="transmembrane region" description="Helical" evidence="5">
    <location>
        <begin position="20"/>
        <end position="41"/>
    </location>
</feature>
<sequence length="173" mass="18955">MENSITTGQKNTATFIHLSVFTQFIFPLGNFIAPLLIWAALKRDSIFVDNHGRRALNFQMSTLVYAIGIVIISIPFIIYQIVNIVDTQGYFDLETQFDHFVLPNAAASGLIITALVFGLLLLALFVVTLFSVISAAVSASNGEDYKYPLTINFLKPRSVSPVDSASDSSTEVS</sequence>
<evidence type="ECO:0000313" key="9">
    <source>
        <dbReference type="Proteomes" id="UP000290037"/>
    </source>
</evidence>
<evidence type="ECO:0000256" key="1">
    <source>
        <dbReference type="ARBA" id="ARBA00004141"/>
    </source>
</evidence>
<evidence type="ECO:0000313" key="7">
    <source>
        <dbReference type="EMBL" id="SHI25190.1"/>
    </source>
</evidence>